<dbReference type="InterPro" id="IPR014044">
    <property type="entry name" value="CAP_dom"/>
</dbReference>
<dbReference type="CDD" id="cd05382">
    <property type="entry name" value="CAP_GAPR1-like"/>
    <property type="match status" value="2"/>
</dbReference>
<gene>
    <name evidence="4" type="ORF">pdam_00009137</name>
</gene>
<feature type="region of interest" description="Disordered" evidence="1">
    <location>
        <begin position="536"/>
        <end position="1038"/>
    </location>
</feature>
<feature type="compositionally biased region" description="Polar residues" evidence="1">
    <location>
        <begin position="1186"/>
        <end position="1195"/>
    </location>
</feature>
<dbReference type="Gene3D" id="3.40.33.10">
    <property type="entry name" value="CAP"/>
    <property type="match status" value="2"/>
</dbReference>
<dbReference type="PROSITE" id="PS01009">
    <property type="entry name" value="CRISP_1"/>
    <property type="match status" value="2"/>
</dbReference>
<feature type="compositionally biased region" description="Polar residues" evidence="1">
    <location>
        <begin position="1753"/>
        <end position="1779"/>
    </location>
</feature>
<dbReference type="SUPFAM" id="SSF55797">
    <property type="entry name" value="PR-1-like"/>
    <property type="match status" value="2"/>
</dbReference>
<feature type="domain" description="SCP" evidence="3">
    <location>
        <begin position="1783"/>
        <end position="1924"/>
    </location>
</feature>
<dbReference type="FunFam" id="3.40.33.10:FF:000002">
    <property type="entry name" value="Golgi-associated plant pathogenesis-related protein 1"/>
    <property type="match status" value="2"/>
</dbReference>
<dbReference type="GO" id="GO:0005576">
    <property type="term" value="C:extracellular region"/>
    <property type="evidence" value="ECO:0007669"/>
    <property type="project" value="InterPro"/>
</dbReference>
<dbReference type="InterPro" id="IPR018244">
    <property type="entry name" value="Allrgn_V5/Tpx1_CS"/>
</dbReference>
<feature type="compositionally biased region" description="Polar residues" evidence="1">
    <location>
        <begin position="1477"/>
        <end position="1501"/>
    </location>
</feature>
<organism evidence="4 5">
    <name type="scientific">Pocillopora damicornis</name>
    <name type="common">Cauliflower coral</name>
    <name type="synonym">Millepora damicornis</name>
    <dbReference type="NCBI Taxonomy" id="46731"/>
    <lineage>
        <taxon>Eukaryota</taxon>
        <taxon>Metazoa</taxon>
        <taxon>Cnidaria</taxon>
        <taxon>Anthozoa</taxon>
        <taxon>Hexacorallia</taxon>
        <taxon>Scleractinia</taxon>
        <taxon>Astrocoeniina</taxon>
        <taxon>Pocilloporidae</taxon>
        <taxon>Pocillopora</taxon>
    </lineage>
</organism>
<feature type="compositionally biased region" description="Basic and acidic residues" evidence="1">
    <location>
        <begin position="857"/>
        <end position="881"/>
    </location>
</feature>
<feature type="region of interest" description="Disordered" evidence="1">
    <location>
        <begin position="1446"/>
        <end position="1538"/>
    </location>
</feature>
<feature type="compositionally biased region" description="Polar residues" evidence="1">
    <location>
        <begin position="130"/>
        <end position="151"/>
    </location>
</feature>
<feature type="region of interest" description="Disordered" evidence="1">
    <location>
        <begin position="202"/>
        <end position="295"/>
    </location>
</feature>
<sequence>MMRQLKIICAITIFIFAQETFTKSLRKKHNKKESIPKQRSHYLLLMGSPVEDVQHHKGLGMILSSKQGEPEKHKDDPNKEDLHHYNKQKAGLAATLQSSLKGSPSDRGYSYTEALFTGAPLLNGVPFTESGKTQTSQRGSSTEHTGKVSNKHVNSYESQASAKLNVDQNGNNEGEGNDHVLKEYHAGHGVWGFAAHDIAKESHLSSDRGKGVHANEKGEQHQLLKPRPSFDVLPSKIDNKVPEPTKHTKIDQTVDTSSQIVKLEGSPSSVDRSSSNPTKSYQYERERPGKTGVNDHPVERVHQILVTGETQENFPPDALKSNPSVEEITVNNKIPDKTYIKAYDEESHLLGSSVLHNGRQGNHDVEGHRGYNPNAITGSSEYWRTHDKQTEYSSHNTLTEPSLSGVERLEKETGAVPLEESRNALSNSFKINEGISQAENTPPQQHPRYHQHSHNYGQHIASYLKDGSESDNKEYHNAYKVRKTPYLKSNDSFTMHIEGSTSSQGSPGFGSLVNQLRPHKIIESAFDEELTHRIVMGPSDEQTGQSLLRKPSPEKQTNDIPLQSGEHAIFSNGDSEEGETTPSLPYREGHNPASQSQENEKLPEAENQQSPTSSETVTDKSLNNIQNEEESLHATPNRPFSGIAVDQKPKQDEPFTNDASSQKEKEGTEESKTTAKQEPDANYGSSKILYREGGQPFQNEDTETMPPISKGEENNAATSNLEHEMLSKDQGQPSAEELPTDINEAEATNQKETSHYQLSGKAVDTTTNYENTGTNSEETQQKPDEHTDTLQSGSVTRDPGSNNKPNDHSYRSQQRISNEQEYYKEIHGHPQHGGGVHLKNFGHIDSRDQSVEASSPTDEKSDNLSRYSHHENVGHQDRYTEESSANPVPDKESIQGTQRLESPPSGNEREPGVNSEISDNSNFSENVPSRVETNEDNSLSPTNIETQKQETFGNSNVDFANGQAQQPEESISPARVELSRGSYTETLTDQQTSHEPEHEESFSQGFSEQEGEKSTNPVVIGSENETVGTNGETDSSINSLDQNALHDKQFQIKVGNPEEGGEIPKADQSKEVDEGKVLMPFYGAKTHNQRTSHEIQNNKSKGSKQENGNQRIVYFLKMAKGIPLLNSRKVAHYPEINSAGNNGQAEHSSSKVMKEDHRIESNPETDVDVNGGRRYPWRWQRKPSRRPSSQTSSGQRPWPGSRQRPQPESYPSPSPSPPSGGGGALGGSSVDSNEPQPDSEFEQEALNTHNKYRKVHGVEEMTLDRDLSNQAKAYAQKIANMGQLLHSSSGERGNVGENLAYACASNGTPLTGESATKMWYDEVCKPGYNFVSGGFSSGTGHFTQVVWKDSVKLGIGQGKATQNGMQCIYVVGRYDIAVIKVFSEPNKGHQNNNALHGDRHTGHQMNLRHWTHGRHIALKHTAAAGAQRETVPSPVQDFVLVSGSPLFHERSPASDSKANAPTDSVQEAKDQKVPQMTRGNKTAANQTLAKAQGQETLASKQEPNEQQKQESGGLTGTAERNGNSTQESTESSKPSPEFVQELAKKIKESLNIGKDEGKKENGTQSNTPAISLTLKTPGKTNASSGVVIGLENKPAASAEQGKPVGENASVQVVNISPSSQSTDLSSPDNDGNKGSKTTTTTAADVKPEAQDKKPSNGNFPFNVPGVRNAGNGTVGNKGVDSNNQIAEKDKKLGLNEGLGPNCHWKTIKGANGALVTSVACSGEFHRPEVSKGGSDEAAKKPQPGDASKVGPKESSTQQPTAVNASVSETGKSNKEIQTQSDEEFEMEAVGTTNAFRKIHRALPIKLDPKLNLEAKKYAEKIAGMGSLQHDYDAVRQSDEGENLAMGCKEYGVPLTAKEAITNWYNEVCSYDFDRGEFSMSSGHFTQVVWADSHEFGIGKAAGYQNGMPCVFVVGRFKPSGNYKGEYRRNVFKGTFDPSYCDKLRDKKLL</sequence>
<feature type="compositionally biased region" description="Polar residues" evidence="1">
    <location>
        <begin position="1094"/>
        <end position="1108"/>
    </location>
</feature>
<feature type="region of interest" description="Disordered" evidence="1">
    <location>
        <begin position="126"/>
        <end position="151"/>
    </location>
</feature>
<feature type="compositionally biased region" description="Basic and acidic residues" evidence="1">
    <location>
        <begin position="1148"/>
        <end position="1161"/>
    </location>
</feature>
<feature type="compositionally biased region" description="Basic and acidic residues" evidence="1">
    <location>
        <begin position="1645"/>
        <end position="1654"/>
    </location>
</feature>
<evidence type="ECO:0000259" key="3">
    <source>
        <dbReference type="SMART" id="SM00198"/>
    </source>
</evidence>
<feature type="compositionally biased region" description="Low complexity" evidence="1">
    <location>
        <begin position="1616"/>
        <end position="1628"/>
    </location>
</feature>
<dbReference type="PANTHER" id="PTHR10334">
    <property type="entry name" value="CYSTEINE-RICH SECRETORY PROTEIN-RELATED"/>
    <property type="match status" value="1"/>
</dbReference>
<evidence type="ECO:0000313" key="4">
    <source>
        <dbReference type="EMBL" id="RMX49798.1"/>
    </source>
</evidence>
<dbReference type="Pfam" id="PF00188">
    <property type="entry name" value="CAP"/>
    <property type="match status" value="2"/>
</dbReference>
<feature type="compositionally biased region" description="Polar residues" evidence="1">
    <location>
        <begin position="1632"/>
        <end position="1642"/>
    </location>
</feature>
<feature type="domain" description="SCP" evidence="3">
    <location>
        <begin position="1240"/>
        <end position="1377"/>
    </location>
</feature>
<feature type="compositionally biased region" description="Low complexity" evidence="1">
    <location>
        <begin position="266"/>
        <end position="275"/>
    </location>
</feature>
<feature type="compositionally biased region" description="Polar residues" evidence="1">
    <location>
        <begin position="1138"/>
        <end position="1147"/>
    </location>
</feature>
<feature type="compositionally biased region" description="Polar residues" evidence="1">
    <location>
        <begin position="1509"/>
        <end position="1534"/>
    </location>
</feature>
<feature type="compositionally biased region" description="Basic and acidic residues" evidence="1">
    <location>
        <begin position="1726"/>
        <end position="1739"/>
    </location>
</feature>
<dbReference type="OrthoDB" id="337038at2759"/>
<feature type="compositionally biased region" description="Basic and acidic residues" evidence="1">
    <location>
        <begin position="1550"/>
        <end position="1561"/>
    </location>
</feature>
<dbReference type="STRING" id="46731.A0A3M6U8L0"/>
<feature type="compositionally biased region" description="Basic and acidic residues" evidence="1">
    <location>
        <begin position="237"/>
        <end position="252"/>
    </location>
</feature>
<feature type="compositionally biased region" description="Basic and acidic residues" evidence="1">
    <location>
        <begin position="1062"/>
        <end position="1074"/>
    </location>
</feature>
<feature type="region of interest" description="Disordered" evidence="1">
    <location>
        <begin position="1136"/>
        <end position="1242"/>
    </location>
</feature>
<dbReference type="SMART" id="SM00198">
    <property type="entry name" value="SCP"/>
    <property type="match status" value="2"/>
</dbReference>
<feature type="signal peptide" evidence="2">
    <location>
        <begin position="1"/>
        <end position="17"/>
    </location>
</feature>
<feature type="region of interest" description="Disordered" evidence="1">
    <location>
        <begin position="1550"/>
        <end position="1682"/>
    </location>
</feature>
<feature type="region of interest" description="Disordered" evidence="1">
    <location>
        <begin position="1055"/>
        <end position="1074"/>
    </location>
</feature>
<feature type="compositionally biased region" description="Polar residues" evidence="1">
    <location>
        <begin position="811"/>
        <end position="820"/>
    </location>
</feature>
<comment type="caution">
    <text evidence="4">The sequence shown here is derived from an EMBL/GenBank/DDBJ whole genome shotgun (WGS) entry which is preliminary data.</text>
</comment>
<feature type="chain" id="PRO_5018334174" description="SCP domain-containing protein" evidence="2">
    <location>
        <begin position="18"/>
        <end position="1949"/>
    </location>
</feature>
<feature type="compositionally biased region" description="Polar residues" evidence="1">
    <location>
        <begin position="789"/>
        <end position="804"/>
    </location>
</feature>
<feature type="compositionally biased region" description="Polar residues" evidence="1">
    <location>
        <begin position="981"/>
        <end position="991"/>
    </location>
</feature>
<feature type="compositionally biased region" description="Polar residues" evidence="1">
    <location>
        <begin position="764"/>
        <end position="778"/>
    </location>
</feature>
<keyword evidence="2" id="KW-0732">Signal</keyword>
<feature type="region of interest" description="Disordered" evidence="1">
    <location>
        <begin position="62"/>
        <end position="82"/>
    </location>
</feature>
<feature type="compositionally biased region" description="Polar residues" evidence="1">
    <location>
        <begin position="1453"/>
        <end position="1465"/>
    </location>
</feature>
<feature type="compositionally biased region" description="Basic residues" evidence="1">
    <location>
        <begin position="1175"/>
        <end position="1185"/>
    </location>
</feature>
<feature type="region of interest" description="Disordered" evidence="1">
    <location>
        <begin position="1726"/>
        <end position="1783"/>
    </location>
</feature>
<feature type="compositionally biased region" description="Polar residues" evidence="1">
    <location>
        <begin position="915"/>
        <end position="927"/>
    </location>
</feature>
<evidence type="ECO:0000256" key="2">
    <source>
        <dbReference type="SAM" id="SignalP"/>
    </source>
</evidence>
<dbReference type="InterPro" id="IPR001283">
    <property type="entry name" value="CRISP-related"/>
</dbReference>
<reference evidence="4 5" key="1">
    <citation type="journal article" date="2018" name="Sci. Rep.">
        <title>Comparative analysis of the Pocillopora damicornis genome highlights role of immune system in coral evolution.</title>
        <authorList>
            <person name="Cunning R."/>
            <person name="Bay R.A."/>
            <person name="Gillette P."/>
            <person name="Baker A.C."/>
            <person name="Traylor-Knowles N."/>
        </authorList>
    </citation>
    <scope>NUCLEOTIDE SEQUENCE [LARGE SCALE GENOMIC DNA]</scope>
    <source>
        <strain evidence="4">RSMAS</strain>
        <tissue evidence="4">Whole animal</tissue>
    </source>
</reference>
<feature type="compositionally biased region" description="Polar residues" evidence="1">
    <location>
        <begin position="1023"/>
        <end position="1038"/>
    </location>
</feature>
<name>A0A3M6U8L0_POCDA</name>
<feature type="compositionally biased region" description="Basic and acidic residues" evidence="1">
    <location>
        <begin position="68"/>
        <end position="82"/>
    </location>
</feature>
<dbReference type="EMBL" id="RCHS01002051">
    <property type="protein sequence ID" value="RMX49798.1"/>
    <property type="molecule type" value="Genomic_DNA"/>
</dbReference>
<dbReference type="Proteomes" id="UP000275408">
    <property type="component" value="Unassembled WGS sequence"/>
</dbReference>
<feature type="compositionally biased region" description="Basic and acidic residues" evidence="1">
    <location>
        <begin position="779"/>
        <end position="788"/>
    </location>
</feature>
<feature type="compositionally biased region" description="Basic and acidic residues" evidence="1">
    <location>
        <begin position="202"/>
        <end position="222"/>
    </location>
</feature>
<feature type="compositionally biased region" description="Polar residues" evidence="1">
    <location>
        <begin position="746"/>
        <end position="757"/>
    </location>
</feature>
<proteinExistence type="predicted"/>
<evidence type="ECO:0000256" key="1">
    <source>
        <dbReference type="SAM" id="MobiDB-lite"/>
    </source>
</evidence>
<feature type="compositionally biased region" description="Basic and acidic residues" evidence="1">
    <location>
        <begin position="992"/>
        <end position="1001"/>
    </location>
</feature>
<protein>
    <recommendedName>
        <fullName evidence="3">SCP domain-containing protein</fullName>
    </recommendedName>
</protein>
<feature type="compositionally biased region" description="Pro residues" evidence="1">
    <location>
        <begin position="1208"/>
        <end position="1218"/>
    </location>
</feature>
<evidence type="ECO:0000313" key="5">
    <source>
        <dbReference type="Proteomes" id="UP000275408"/>
    </source>
</evidence>
<feature type="compositionally biased region" description="Polar residues" evidence="1">
    <location>
        <begin position="606"/>
        <end position="626"/>
    </location>
</feature>
<feature type="compositionally biased region" description="Polar residues" evidence="1">
    <location>
        <begin position="936"/>
        <end position="969"/>
    </location>
</feature>
<dbReference type="InterPro" id="IPR035940">
    <property type="entry name" value="CAP_sf"/>
</dbReference>
<accession>A0A3M6U8L0</accession>
<feature type="compositionally biased region" description="Basic and acidic residues" evidence="1">
    <location>
        <begin position="661"/>
        <end position="679"/>
    </location>
</feature>
<feature type="region of interest" description="Disordered" evidence="1">
    <location>
        <begin position="1083"/>
        <end position="1108"/>
    </location>
</feature>
<keyword evidence="5" id="KW-1185">Reference proteome</keyword>
<feature type="compositionally biased region" description="Polar residues" evidence="1">
    <location>
        <begin position="1562"/>
        <end position="1584"/>
    </location>
</feature>
<dbReference type="InterPro" id="IPR034113">
    <property type="entry name" value="SCP_GAPR1-like"/>
</dbReference>